<gene>
    <name evidence="2" type="ORF">BD311DRAFT_290769</name>
</gene>
<feature type="region of interest" description="Disordered" evidence="1">
    <location>
        <begin position="332"/>
        <end position="563"/>
    </location>
</feature>
<reference evidence="2" key="1">
    <citation type="submission" date="2019-01" db="EMBL/GenBank/DDBJ databases">
        <title>Draft genome sequences of three monokaryotic isolates of the white-rot basidiomycete fungus Dichomitus squalens.</title>
        <authorList>
            <consortium name="DOE Joint Genome Institute"/>
            <person name="Lopez S.C."/>
            <person name="Andreopoulos B."/>
            <person name="Pangilinan J."/>
            <person name="Lipzen A."/>
            <person name="Riley R."/>
            <person name="Ahrendt S."/>
            <person name="Ng V."/>
            <person name="Barry K."/>
            <person name="Daum C."/>
            <person name="Grigoriev I.V."/>
            <person name="Hilden K.S."/>
            <person name="Makela M.R."/>
            <person name="de Vries R.P."/>
        </authorList>
    </citation>
    <scope>NUCLEOTIDE SEQUENCE [LARGE SCALE GENOMIC DNA]</scope>
    <source>
        <strain evidence="2">OM18370.1</strain>
    </source>
</reference>
<feature type="compositionally biased region" description="Low complexity" evidence="1">
    <location>
        <begin position="300"/>
        <end position="309"/>
    </location>
</feature>
<feature type="compositionally biased region" description="Basic and acidic residues" evidence="1">
    <location>
        <begin position="605"/>
        <end position="648"/>
    </location>
</feature>
<feature type="region of interest" description="Disordered" evidence="1">
    <location>
        <begin position="593"/>
        <end position="826"/>
    </location>
</feature>
<feature type="compositionally biased region" description="Polar residues" evidence="1">
    <location>
        <begin position="750"/>
        <end position="764"/>
    </location>
</feature>
<accession>A0A4Q9N416</accession>
<feature type="compositionally biased region" description="Pro residues" evidence="1">
    <location>
        <begin position="489"/>
        <end position="508"/>
    </location>
</feature>
<proteinExistence type="predicted"/>
<feature type="compositionally biased region" description="Basic and acidic residues" evidence="1">
    <location>
        <begin position="679"/>
        <end position="734"/>
    </location>
</feature>
<feature type="region of interest" description="Disordered" evidence="1">
    <location>
        <begin position="1"/>
        <end position="51"/>
    </location>
</feature>
<feature type="compositionally biased region" description="Basic and acidic residues" evidence="1">
    <location>
        <begin position="769"/>
        <end position="778"/>
    </location>
</feature>
<feature type="region of interest" description="Disordered" evidence="1">
    <location>
        <begin position="101"/>
        <end position="158"/>
    </location>
</feature>
<protein>
    <submittedName>
        <fullName evidence="2">Uncharacterized protein</fullName>
    </submittedName>
</protein>
<feature type="compositionally biased region" description="Basic residues" evidence="1">
    <location>
        <begin position="219"/>
        <end position="233"/>
    </location>
</feature>
<feature type="compositionally biased region" description="Low complexity" evidence="1">
    <location>
        <begin position="521"/>
        <end position="536"/>
    </location>
</feature>
<dbReference type="Proteomes" id="UP000292957">
    <property type="component" value="Unassembled WGS sequence"/>
</dbReference>
<name>A0A4Q9N416_9APHY</name>
<feature type="compositionally biased region" description="Pro residues" evidence="1">
    <location>
        <begin position="199"/>
        <end position="211"/>
    </location>
</feature>
<feature type="region of interest" description="Disordered" evidence="1">
    <location>
        <begin position="290"/>
        <end position="315"/>
    </location>
</feature>
<sequence length="1016" mass="110051">MDAPARKQTRGKSFLTRKATKKHEEPHAQNGHATRSASMDTQERDPEAARPTFKPFAISIIPDPLNELPTWYHREVETATASAAQFRVKYPLHNPSGPRWYRNHHLLPPTVDGRPPSVFSPSFPPMASAPERGQDPSGMAGPSRTPSGSPLPTPSSSQIRIQEPFHPRVRKVSQTTNQGVDLANGADPNSPDGNHHSPYDPPESPTSPGPTTPNYFNYRPRRSSMTHGNRHRTTAPSPLSQSTSAVHLHAIDPAQIQLPRKLSKRRKPFHDLFSGPGVDGDSLQAKDLRRQSAMAPSMTSLPSLQPSLQKSRRGSVLGRLVKRFSVLRKADKRTTQNGLGSEWQHQSSLETGRTQSPISPQAPMTRQRTSSHISKSPEPPKRVPPPSIEAVPDARAPGTEGRRSSESLSVLEMPTSGRLTVANPDDPSSSGEHTPVQAAASLPEPGTPTTPPPGPASKEDLPLPDIPRTESPLPISPQIKRYTLTDPPVQAPPPPSSPPLPDLPPPTPAQALQSLTEVSEPDSSPSPSTVVLPASPRLNGHERHSVAATSQASTVGPLPPASPEEIALARASMFVNPPTPYAAPAHLVMPPSVVEVQEPARSSSKRADRSPTKAGVDRSPTKAGVDRSPTKSKDTSRSKSIRETETFKLVRSASGTMQQAEVIMGMGEQWELVGASSESPKKSSKSKDKEREREKDKERAKEKAKSSDRDREHAAQREDSRRHRDRSSSEDGESRHKRHPSVSGRDKPPSVNTVRSTQTPVSSRRSVKKPSEHEESRSVKATSAIPVIAVSPVQAHEQHHREHHLSTTPSAPRPTSELHSAADWSSVRAKDAWEMERLWKARSMAYGPDGIPIVSTPATIGSDSRPSTFISTELQRVTSIPSVAAVAEMQKPSSAPPIAQSYGSSHTYMVVQTPYQVAQGHPPYSPYTSPPPQNLAMSPAQQFYRHAPYSSPEPLSHNPLPNPPRLSAYQPSPVSMALANPLPDPPRLSSYTPAPLPASLANGNGSPTGWSHSNTH</sequence>
<evidence type="ECO:0000313" key="2">
    <source>
        <dbReference type="EMBL" id="TBU34668.1"/>
    </source>
</evidence>
<feature type="region of interest" description="Disordered" evidence="1">
    <location>
        <begin position="944"/>
        <end position="1016"/>
    </location>
</feature>
<feature type="region of interest" description="Disordered" evidence="1">
    <location>
        <begin position="179"/>
        <end position="243"/>
    </location>
</feature>
<dbReference type="AlphaFoldDB" id="A0A4Q9N416"/>
<feature type="compositionally biased region" description="Polar residues" evidence="1">
    <location>
        <begin position="1001"/>
        <end position="1016"/>
    </location>
</feature>
<feature type="compositionally biased region" description="Pro residues" evidence="1">
    <location>
        <begin position="445"/>
        <end position="455"/>
    </location>
</feature>
<organism evidence="2">
    <name type="scientific">Dichomitus squalens</name>
    <dbReference type="NCBI Taxonomy" id="114155"/>
    <lineage>
        <taxon>Eukaryota</taxon>
        <taxon>Fungi</taxon>
        <taxon>Dikarya</taxon>
        <taxon>Basidiomycota</taxon>
        <taxon>Agaricomycotina</taxon>
        <taxon>Agaricomycetes</taxon>
        <taxon>Polyporales</taxon>
        <taxon>Polyporaceae</taxon>
        <taxon>Dichomitus</taxon>
    </lineage>
</organism>
<feature type="compositionally biased region" description="Low complexity" evidence="1">
    <location>
        <begin position="141"/>
        <end position="157"/>
    </location>
</feature>
<dbReference type="OrthoDB" id="3231532at2759"/>
<feature type="compositionally biased region" description="Low complexity" evidence="1">
    <location>
        <begin position="115"/>
        <end position="130"/>
    </location>
</feature>
<feature type="compositionally biased region" description="Polar residues" evidence="1">
    <location>
        <begin position="335"/>
        <end position="373"/>
    </location>
</feature>
<dbReference type="EMBL" id="ML143388">
    <property type="protein sequence ID" value="TBU34668.1"/>
    <property type="molecule type" value="Genomic_DNA"/>
</dbReference>
<feature type="compositionally biased region" description="Polar residues" evidence="1">
    <location>
        <begin position="31"/>
        <end position="40"/>
    </location>
</feature>
<feature type="compositionally biased region" description="Polar residues" evidence="1">
    <location>
        <begin position="234"/>
        <end position="243"/>
    </location>
</feature>
<evidence type="ECO:0000256" key="1">
    <source>
        <dbReference type="SAM" id="MobiDB-lite"/>
    </source>
</evidence>